<gene>
    <name evidence="1" type="ordered locus">Arad_2301</name>
</gene>
<evidence type="ECO:0000313" key="1">
    <source>
        <dbReference type="EMBL" id="ACM26523.1"/>
    </source>
</evidence>
<dbReference type="EMBL" id="CP000628">
    <property type="protein sequence ID" value="ACM26523.1"/>
    <property type="molecule type" value="Genomic_DNA"/>
</dbReference>
<proteinExistence type="predicted"/>
<evidence type="ECO:0000313" key="2">
    <source>
        <dbReference type="Proteomes" id="UP000001600"/>
    </source>
</evidence>
<dbReference type="InterPro" id="IPR008767">
    <property type="entry name" value="Phage_SPP1_head-tail_adaptor"/>
</dbReference>
<dbReference type="KEGG" id="ara:Arad_2301"/>
<dbReference type="Proteomes" id="UP000001600">
    <property type="component" value="Chromosome 1"/>
</dbReference>
<dbReference type="InterPro" id="IPR038666">
    <property type="entry name" value="SSP1_head-tail_sf"/>
</dbReference>
<dbReference type="HOGENOM" id="CLU_167591_0_0_5"/>
<dbReference type="STRING" id="311403.Arad_2301"/>
<sequence>MDVMAKKPGAGLLRQKLKFQRREMIDDGAGNEQAGDFATMFSAEAELIPLKGGEPVLAARLTGTQPYIIRIRSCFAAREVDTSWRVVDARNPARIFNIMAAVDPSNKNAWIELMATHGVAT</sequence>
<dbReference type="eggNOG" id="COG5614">
    <property type="taxonomic scope" value="Bacteria"/>
</dbReference>
<reference evidence="1 2" key="1">
    <citation type="journal article" date="2009" name="J. Bacteriol.">
        <title>Genome sequences of three Agrobacterium biovars help elucidate the evolution of multichromosome genomes in bacteria.</title>
        <authorList>
            <person name="Slater S.C."/>
            <person name="Goldman B.S."/>
            <person name="Goodner B."/>
            <person name="Setubal J.C."/>
            <person name="Farrand S.K."/>
            <person name="Nester E.W."/>
            <person name="Burr T.J."/>
            <person name="Banta L."/>
            <person name="Dickerman A.W."/>
            <person name="Paulsen I."/>
            <person name="Otten L."/>
            <person name="Suen G."/>
            <person name="Welch R."/>
            <person name="Almeida N.F."/>
            <person name="Arnold F."/>
            <person name="Burton O.T."/>
            <person name="Du Z."/>
            <person name="Ewing A."/>
            <person name="Godsy E."/>
            <person name="Heisel S."/>
            <person name="Houmiel K.L."/>
            <person name="Jhaveri J."/>
            <person name="Lu J."/>
            <person name="Miller N.M."/>
            <person name="Norton S."/>
            <person name="Chen Q."/>
            <person name="Phoolcharoen W."/>
            <person name="Ohlin V."/>
            <person name="Ondrusek D."/>
            <person name="Pride N."/>
            <person name="Stricklin S.L."/>
            <person name="Sun J."/>
            <person name="Wheeler C."/>
            <person name="Wilson L."/>
            <person name="Zhu H."/>
            <person name="Wood D.W."/>
        </authorList>
    </citation>
    <scope>NUCLEOTIDE SEQUENCE [LARGE SCALE GENOMIC DNA]</scope>
    <source>
        <strain evidence="2">K84 / ATCC BAA-868</strain>
    </source>
</reference>
<dbReference type="Pfam" id="PF05521">
    <property type="entry name" value="Phage_HCP"/>
    <property type="match status" value="1"/>
</dbReference>
<protein>
    <submittedName>
        <fullName evidence="1">Phage-related protein</fullName>
    </submittedName>
</protein>
<name>B9JF33_RHIR8</name>
<dbReference type="Gene3D" id="2.40.10.270">
    <property type="entry name" value="Bacteriophage SPP1 head-tail adaptor protein"/>
    <property type="match status" value="1"/>
</dbReference>
<organism evidence="1 2">
    <name type="scientific">Rhizobium rhizogenes (strain K84 / ATCC BAA-868)</name>
    <name type="common">Agrobacterium radiobacter</name>
    <dbReference type="NCBI Taxonomy" id="311403"/>
    <lineage>
        <taxon>Bacteria</taxon>
        <taxon>Pseudomonadati</taxon>
        <taxon>Pseudomonadota</taxon>
        <taxon>Alphaproteobacteria</taxon>
        <taxon>Hyphomicrobiales</taxon>
        <taxon>Rhizobiaceae</taxon>
        <taxon>Rhizobium/Agrobacterium group</taxon>
        <taxon>Rhizobium</taxon>
    </lineage>
</organism>
<dbReference type="AlphaFoldDB" id="B9JF33"/>
<accession>B9JF33</accession>